<dbReference type="InterPro" id="IPR007110">
    <property type="entry name" value="Ig-like_dom"/>
</dbReference>
<keyword evidence="21" id="KW-1185">Reference proteome</keyword>
<dbReference type="GO" id="GO:0072534">
    <property type="term" value="C:perineuronal net"/>
    <property type="evidence" value="ECO:0007669"/>
    <property type="project" value="TreeGrafter"/>
</dbReference>
<evidence type="ECO:0000259" key="18">
    <source>
        <dbReference type="PROSITE" id="PS50923"/>
    </source>
</evidence>
<feature type="compositionally biased region" description="Acidic residues" evidence="13">
    <location>
        <begin position="668"/>
        <end position="679"/>
    </location>
</feature>
<feature type="compositionally biased region" description="Polar residues" evidence="13">
    <location>
        <begin position="954"/>
        <end position="963"/>
    </location>
</feature>
<feature type="chain" id="PRO_5018220402" evidence="14">
    <location>
        <begin position="33"/>
        <end position="1270"/>
    </location>
</feature>
<dbReference type="Gene3D" id="2.60.40.10">
    <property type="entry name" value="Immunoglobulins"/>
    <property type="match status" value="1"/>
</dbReference>
<dbReference type="GO" id="GO:0010001">
    <property type="term" value="P:glial cell differentiation"/>
    <property type="evidence" value="ECO:0007669"/>
    <property type="project" value="TreeGrafter"/>
</dbReference>
<feature type="disulfide bond" evidence="11">
    <location>
        <begin position="1193"/>
        <end position="1220"/>
    </location>
</feature>
<name>A0A3P8VN95_CYNSE</name>
<dbReference type="PROSITE" id="PS00022">
    <property type="entry name" value="EGF_1"/>
    <property type="match status" value="1"/>
</dbReference>
<dbReference type="GO" id="GO:0007417">
    <property type="term" value="P:central nervous system development"/>
    <property type="evidence" value="ECO:0007669"/>
    <property type="project" value="TreeGrafter"/>
</dbReference>
<dbReference type="GO" id="GO:0005540">
    <property type="term" value="F:hyaluronic acid binding"/>
    <property type="evidence" value="ECO:0007669"/>
    <property type="project" value="InterPro"/>
</dbReference>
<reference evidence="20" key="2">
    <citation type="submission" date="2025-08" db="UniProtKB">
        <authorList>
            <consortium name="Ensembl"/>
        </authorList>
    </citation>
    <scope>IDENTIFICATION</scope>
</reference>
<dbReference type="RefSeq" id="XP_008322061.2">
    <property type="nucleotide sequence ID" value="XM_008323839.3"/>
</dbReference>
<keyword evidence="4 14" id="KW-0732">Signal</keyword>
<comment type="subcellular location">
    <subcellularLocation>
        <location evidence="1">Secreted</location>
    </subcellularLocation>
</comment>
<feature type="domain" description="Sushi" evidence="18">
    <location>
        <begin position="1162"/>
        <end position="1222"/>
    </location>
</feature>
<keyword evidence="9" id="KW-0393">Immunoglobulin domain</keyword>
<keyword evidence="6" id="KW-0654">Proteoglycan</keyword>
<feature type="compositionally biased region" description="Acidic residues" evidence="13">
    <location>
        <begin position="789"/>
        <end position="802"/>
    </location>
</feature>
<dbReference type="InterPro" id="IPR000436">
    <property type="entry name" value="Sushi_SCR_CCP_dom"/>
</dbReference>
<dbReference type="AlphaFoldDB" id="A0A3P8VN95"/>
<dbReference type="Pfam" id="PF00193">
    <property type="entry name" value="Xlink"/>
    <property type="match status" value="2"/>
</dbReference>
<feature type="disulfide bond" evidence="10">
    <location>
        <begin position="1021"/>
        <end position="1030"/>
    </location>
</feature>
<dbReference type="PROSITE" id="PS01241">
    <property type="entry name" value="LINK_1"/>
    <property type="match status" value="1"/>
</dbReference>
<dbReference type="PROSITE" id="PS50835">
    <property type="entry name" value="IG_LIKE"/>
    <property type="match status" value="1"/>
</dbReference>
<evidence type="ECO:0000256" key="3">
    <source>
        <dbReference type="ARBA" id="ARBA00022536"/>
    </source>
</evidence>
<feature type="region of interest" description="Disordered" evidence="13">
    <location>
        <begin position="662"/>
        <end position="690"/>
    </location>
</feature>
<dbReference type="GO" id="GO:0001501">
    <property type="term" value="P:skeletal system development"/>
    <property type="evidence" value="ECO:0007669"/>
    <property type="project" value="TreeGrafter"/>
</dbReference>
<feature type="region of interest" description="Disordered" evidence="13">
    <location>
        <begin position="455"/>
        <end position="560"/>
    </location>
</feature>
<evidence type="ECO:0000259" key="19">
    <source>
        <dbReference type="PROSITE" id="PS50963"/>
    </source>
</evidence>
<dbReference type="InterPro" id="IPR003599">
    <property type="entry name" value="Ig_sub"/>
</dbReference>
<dbReference type="STRING" id="244447.ENSCSEP00000015837"/>
<feature type="domain" description="Ig-like" evidence="17">
    <location>
        <begin position="29"/>
        <end position="168"/>
    </location>
</feature>
<dbReference type="SMART" id="SM00406">
    <property type="entry name" value="IGv"/>
    <property type="match status" value="1"/>
</dbReference>
<evidence type="ECO:0000256" key="1">
    <source>
        <dbReference type="ARBA" id="ARBA00004613"/>
    </source>
</evidence>
<keyword evidence="2" id="KW-0964">Secreted</keyword>
<dbReference type="SUPFAM" id="SSF57535">
    <property type="entry name" value="Complement control module/SCR domain"/>
    <property type="match status" value="1"/>
</dbReference>
<dbReference type="PANTHER" id="PTHR22804">
    <property type="entry name" value="AGGRECAN/VERSICAN PROTEOGLYCAN"/>
    <property type="match status" value="1"/>
</dbReference>
<dbReference type="PANTHER" id="PTHR22804:SF41">
    <property type="entry name" value="BREVICAN CORE PROTEIN"/>
    <property type="match status" value="1"/>
</dbReference>
<dbReference type="InterPro" id="IPR000538">
    <property type="entry name" value="Link_dom"/>
</dbReference>
<protein>
    <submittedName>
        <fullName evidence="20">Brevican</fullName>
    </submittedName>
</protein>
<dbReference type="Pfam" id="PF00084">
    <property type="entry name" value="Sushi"/>
    <property type="match status" value="1"/>
</dbReference>
<dbReference type="InterPro" id="IPR001304">
    <property type="entry name" value="C-type_lectin-like"/>
</dbReference>
<dbReference type="SMART" id="SM00181">
    <property type="entry name" value="EGF"/>
    <property type="match status" value="1"/>
</dbReference>
<dbReference type="InterPro" id="IPR000742">
    <property type="entry name" value="EGF"/>
</dbReference>
<dbReference type="SMART" id="SM00034">
    <property type="entry name" value="CLECT"/>
    <property type="match status" value="1"/>
</dbReference>
<feature type="domain" description="Link" evidence="19">
    <location>
        <begin position="270"/>
        <end position="367"/>
    </location>
</feature>
<proteinExistence type="predicted"/>
<dbReference type="FunFam" id="2.10.25.10:FF:000012">
    <property type="entry name" value="Delta-like protein"/>
    <property type="match status" value="1"/>
</dbReference>
<dbReference type="InterPro" id="IPR035976">
    <property type="entry name" value="Sushi/SCR/CCP_sf"/>
</dbReference>
<feature type="compositionally biased region" description="Polar residues" evidence="13">
    <location>
        <begin position="499"/>
        <end position="551"/>
    </location>
</feature>
<dbReference type="OrthoDB" id="7357196at2759"/>
<dbReference type="Gene3D" id="3.10.100.10">
    <property type="entry name" value="Mannose-Binding Protein A, subunit A"/>
    <property type="match status" value="3"/>
</dbReference>
<dbReference type="PROSITE" id="PS50041">
    <property type="entry name" value="C_TYPE_LECTIN_2"/>
    <property type="match status" value="1"/>
</dbReference>
<dbReference type="Pfam" id="PF00059">
    <property type="entry name" value="Lectin_C"/>
    <property type="match status" value="1"/>
</dbReference>
<dbReference type="SUPFAM" id="SSF56436">
    <property type="entry name" value="C-type lectin-like"/>
    <property type="match status" value="3"/>
</dbReference>
<evidence type="ECO:0000256" key="9">
    <source>
        <dbReference type="ARBA" id="ARBA00023319"/>
    </source>
</evidence>
<organism evidence="20 21">
    <name type="scientific">Cynoglossus semilaevis</name>
    <name type="common">Tongue sole</name>
    <dbReference type="NCBI Taxonomy" id="244447"/>
    <lineage>
        <taxon>Eukaryota</taxon>
        <taxon>Metazoa</taxon>
        <taxon>Chordata</taxon>
        <taxon>Craniata</taxon>
        <taxon>Vertebrata</taxon>
        <taxon>Euteleostomi</taxon>
        <taxon>Actinopterygii</taxon>
        <taxon>Neopterygii</taxon>
        <taxon>Teleostei</taxon>
        <taxon>Neoteleostei</taxon>
        <taxon>Acanthomorphata</taxon>
        <taxon>Carangaria</taxon>
        <taxon>Pleuronectiformes</taxon>
        <taxon>Pleuronectoidei</taxon>
        <taxon>Cynoglossidae</taxon>
        <taxon>Cynoglossinae</taxon>
        <taxon>Cynoglossus</taxon>
    </lineage>
</organism>
<reference evidence="20" key="3">
    <citation type="submission" date="2025-09" db="UniProtKB">
        <authorList>
            <consortium name="Ensembl"/>
        </authorList>
    </citation>
    <scope>IDENTIFICATION</scope>
</reference>
<feature type="signal peptide" evidence="14">
    <location>
        <begin position="1"/>
        <end position="32"/>
    </location>
</feature>
<dbReference type="CDD" id="cd00033">
    <property type="entry name" value="CCP"/>
    <property type="match status" value="1"/>
</dbReference>
<evidence type="ECO:0000256" key="12">
    <source>
        <dbReference type="PROSITE-ProRule" id="PRU00323"/>
    </source>
</evidence>
<dbReference type="CDD" id="cd00054">
    <property type="entry name" value="EGF_CA"/>
    <property type="match status" value="1"/>
</dbReference>
<dbReference type="Pfam" id="PF00008">
    <property type="entry name" value="EGF"/>
    <property type="match status" value="1"/>
</dbReference>
<evidence type="ECO:0000313" key="21">
    <source>
        <dbReference type="Proteomes" id="UP000265120"/>
    </source>
</evidence>
<sequence length="1270" mass="141284">MRTKRLLEMKLNQRLPVLLLFSICLLVLPSSSTPHHDSDDSKLLQVTIADPNPVAVLGGNLTLPCLVSVTHLLPSPSTNGRHAVLTLPRIKWSVLTHGRDTEILVARGDRVKVSETFKDRASLLNYAYSPADLTLQLEDLRQNDTGFYRCEVQQGLEDANDVVHVKVKGVVFHYRDASSRYAFTFEMAKEACREIGAEMASPEQLLAAYHSGYEQCDAGWLSDHSVRYPIQMPREGCFGDMDGTPGVRNYGLLEPDELYDVYCYVENIEGVVFHGFAPQRFTFWEAKAYCLNHGAELATTAQLYAAWNEGLNHCSPGWLADGSVRYPIVTPRERCGGGEPGVRTVYRYSNQTGFPEAHTHHDVYCFRSDNSSHTEHTESSHIQDYLTTDPQDVVFSTSPAEDEVTYSEVTSTVGEEVLHVQTVSVVKQSPVEAQLPTQAYEEESLFTEDFHQTVTSTPDHQTYPTAKDTWEPVQKASYPEAYQPQPEDPEADDTDSHEQPTLSDVTGVVTTPEESTLPTVVGTDSETHTLNTPGVTETSGSDWEELVNSSSGEDHAPQVPFKPTLKTLLFYSTTTHDVSEQTGETSTGYTDEVTTVSTSSIVDFTTPPADHLTEVAHRDTDTGSHKDEAVVKSYSDTGTSSCVEHLYVTESSYYHNGWIKESFTPENHDEDESGEEADPAEQSGQIQSTSSGAEAILVTDDFNSNEDLSAQRSNPVSLAATVTLSPLTAEITSLEMTTLMANDNTSPVNELVEEIQLEVNQGLGQSLESFISSRPNITDSDPKDKNQEAEDGSGESLEDNMEIEPGTEPMVTSPTIPTEPTPERARSEAHSDAYSDVTIKVIPHPTVTPSWDLEPSSSTLLESRSDREYSAETSATEDTDSISKEPDVITLNWKQVPDSQKNTDNISTEHEVITTSIFDELGHAPVKDRTATVQPSEETHTLDGAAPTVDLYGQSLTPPSLSSEDFEHNNDVDEEEGEEEEKVDSLPAERPGAISVADSCLENPCFNGGTCVEGESVKCICLPGYQGDWCQRDLEDCELGWEKFQGFCYRHFTKRQSWEVAEQHCRMNNGHLISVMTPEEQDYINEKYKEYQWIGLNDRTIEGDFRWSDGNPLLYENWYRGQPDSYFLSGEDCAVMVWHDGGHWSDVPCNYHLSYTCKKGVSSCGEPPQLPHARVFGKKRSRYETNARLRYYCDEGFIQKLNPVIKCLPGGQWEEPLITCIPRAKSMEDTSITSLPNQHADVTEDLEATDVMDETMETVTPVIRDINWTM</sequence>
<dbReference type="FunFam" id="3.10.100.10:FF:000002">
    <property type="entry name" value="Hyaluronan proteoglycan link protein 1"/>
    <property type="match status" value="1"/>
</dbReference>
<feature type="region of interest" description="Disordered" evidence="13">
    <location>
        <begin position="772"/>
        <end position="888"/>
    </location>
</feature>
<dbReference type="InterPro" id="IPR013783">
    <property type="entry name" value="Ig-like_fold"/>
</dbReference>
<dbReference type="InterPro" id="IPR050691">
    <property type="entry name" value="Hyaluronan_bind_Proteoglycan"/>
</dbReference>
<evidence type="ECO:0000256" key="10">
    <source>
        <dbReference type="PROSITE-ProRule" id="PRU00076"/>
    </source>
</evidence>
<dbReference type="PROSITE" id="PS00615">
    <property type="entry name" value="C_TYPE_LECTIN_1"/>
    <property type="match status" value="1"/>
</dbReference>
<dbReference type="GO" id="GO:0007155">
    <property type="term" value="P:cell adhesion"/>
    <property type="evidence" value="ECO:0007669"/>
    <property type="project" value="InterPro"/>
</dbReference>
<evidence type="ECO:0000256" key="2">
    <source>
        <dbReference type="ARBA" id="ARBA00022525"/>
    </source>
</evidence>
<evidence type="ECO:0000313" key="20">
    <source>
        <dbReference type="Ensembl" id="ENSCSEP00000015837.1"/>
    </source>
</evidence>
<dbReference type="InterPro" id="IPR013106">
    <property type="entry name" value="Ig_V-set"/>
</dbReference>
<feature type="domain" description="Link" evidence="19">
    <location>
        <begin position="170"/>
        <end position="265"/>
    </location>
</feature>
<feature type="compositionally biased region" description="Acidic residues" evidence="13">
    <location>
        <begin position="972"/>
        <end position="982"/>
    </location>
</feature>
<dbReference type="SMART" id="SM00409">
    <property type="entry name" value="IG"/>
    <property type="match status" value="1"/>
</dbReference>
<feature type="disulfide bond" evidence="11">
    <location>
        <begin position="1164"/>
        <end position="1207"/>
    </location>
</feature>
<evidence type="ECO:0000256" key="13">
    <source>
        <dbReference type="SAM" id="MobiDB-lite"/>
    </source>
</evidence>
<dbReference type="Gene3D" id="2.10.25.10">
    <property type="entry name" value="Laminin"/>
    <property type="match status" value="1"/>
</dbReference>
<dbReference type="Gene3D" id="2.10.70.10">
    <property type="entry name" value="Complement Module, domain 1"/>
    <property type="match status" value="1"/>
</dbReference>
<dbReference type="GO" id="GO:0005615">
    <property type="term" value="C:extracellular space"/>
    <property type="evidence" value="ECO:0007669"/>
    <property type="project" value="TreeGrafter"/>
</dbReference>
<dbReference type="FunFam" id="3.10.100.10:FF:000003">
    <property type="entry name" value="Versican core protein"/>
    <property type="match status" value="1"/>
</dbReference>
<dbReference type="CDD" id="cd03517">
    <property type="entry name" value="Link_domain_CSPGs_modules_1_3"/>
    <property type="match status" value="1"/>
</dbReference>
<dbReference type="CDD" id="cd03520">
    <property type="entry name" value="Link_domain_CSPGs_modules_2_4"/>
    <property type="match status" value="1"/>
</dbReference>
<keyword evidence="7 10" id="KW-1015">Disulfide bond</keyword>
<dbReference type="SUPFAM" id="SSF48726">
    <property type="entry name" value="Immunoglobulin"/>
    <property type="match status" value="1"/>
</dbReference>
<dbReference type="GO" id="GO:0045202">
    <property type="term" value="C:synapse"/>
    <property type="evidence" value="ECO:0007669"/>
    <property type="project" value="TreeGrafter"/>
</dbReference>
<accession>A0A3P8VN95</accession>
<dbReference type="PROSITE" id="PS50026">
    <property type="entry name" value="EGF_3"/>
    <property type="match status" value="1"/>
</dbReference>
<dbReference type="InParanoid" id="A0A3P8VN95"/>
<evidence type="ECO:0000259" key="16">
    <source>
        <dbReference type="PROSITE" id="PS50041"/>
    </source>
</evidence>
<dbReference type="FunFam" id="2.10.70.10:FF:000003">
    <property type="entry name" value="Versican core protein"/>
    <property type="match status" value="1"/>
</dbReference>
<dbReference type="CTD" id="63827"/>
<dbReference type="PRINTS" id="PR01265">
    <property type="entry name" value="LINKMODULE"/>
</dbReference>
<evidence type="ECO:0000256" key="6">
    <source>
        <dbReference type="ARBA" id="ARBA00022974"/>
    </source>
</evidence>
<dbReference type="Proteomes" id="UP000265120">
    <property type="component" value="Chromosome 13"/>
</dbReference>
<dbReference type="SMART" id="SM00445">
    <property type="entry name" value="LINK"/>
    <property type="match status" value="2"/>
</dbReference>
<feature type="compositionally biased region" description="Polar residues" evidence="13">
    <location>
        <begin position="455"/>
        <end position="464"/>
    </location>
</feature>
<dbReference type="Pfam" id="PF07686">
    <property type="entry name" value="V-set"/>
    <property type="match status" value="1"/>
</dbReference>
<evidence type="ECO:0000256" key="14">
    <source>
        <dbReference type="SAM" id="SignalP"/>
    </source>
</evidence>
<evidence type="ECO:0000256" key="11">
    <source>
        <dbReference type="PROSITE-ProRule" id="PRU00302"/>
    </source>
</evidence>
<dbReference type="Ensembl" id="ENSCSET00000016034.1">
    <property type="protein sequence ID" value="ENSCSEP00000015837.1"/>
    <property type="gene ID" value="ENSCSEG00000010178.1"/>
</dbReference>
<keyword evidence="5" id="KW-0677">Repeat</keyword>
<keyword evidence="3 10" id="KW-0245">EGF-like domain</keyword>
<feature type="domain" description="C-type lectin" evidence="16">
    <location>
        <begin position="1044"/>
        <end position="1158"/>
    </location>
</feature>
<feature type="domain" description="EGF-like" evidence="15">
    <location>
        <begin position="996"/>
        <end position="1031"/>
    </location>
</feature>
<feature type="region of interest" description="Disordered" evidence="13">
    <location>
        <begin position="925"/>
        <end position="989"/>
    </location>
</feature>
<dbReference type="KEGG" id="csem:103388715"/>
<dbReference type="PROSITE" id="PS50963">
    <property type="entry name" value="LINK_2"/>
    <property type="match status" value="2"/>
</dbReference>
<evidence type="ECO:0000259" key="17">
    <source>
        <dbReference type="PROSITE" id="PS50835"/>
    </source>
</evidence>
<dbReference type="GeneTree" id="ENSGT00940000157343"/>
<comment type="caution">
    <text evidence="10">Lacks conserved residue(s) required for the propagation of feature annotation.</text>
</comment>
<dbReference type="InterPro" id="IPR016187">
    <property type="entry name" value="CTDL_fold"/>
</dbReference>
<keyword evidence="8" id="KW-0325">Glycoprotein</keyword>
<evidence type="ECO:0000259" key="15">
    <source>
        <dbReference type="PROSITE" id="PS50026"/>
    </source>
</evidence>
<dbReference type="FunFam" id="3.10.100.10:FF:000011">
    <property type="entry name" value="Aggrecan core protein"/>
    <property type="match status" value="1"/>
</dbReference>
<dbReference type="InterPro" id="IPR016186">
    <property type="entry name" value="C-type_lectin-like/link_sf"/>
</dbReference>
<dbReference type="InterPro" id="IPR018378">
    <property type="entry name" value="C-type_lectin_CS"/>
</dbReference>
<keyword evidence="11" id="KW-0768">Sushi</keyword>
<dbReference type="GeneID" id="103388715"/>
<feature type="compositionally biased region" description="Basic and acidic residues" evidence="13">
    <location>
        <begin position="821"/>
        <end position="833"/>
    </location>
</feature>
<dbReference type="OMA" id="RWEAPQI"/>
<evidence type="ECO:0000256" key="4">
    <source>
        <dbReference type="ARBA" id="ARBA00022729"/>
    </source>
</evidence>
<dbReference type="PROSITE" id="PS50923">
    <property type="entry name" value="SUSHI"/>
    <property type="match status" value="1"/>
</dbReference>
<feature type="disulfide bond" evidence="12">
    <location>
        <begin position="216"/>
        <end position="237"/>
    </location>
</feature>
<reference evidence="20 21" key="1">
    <citation type="journal article" date="2014" name="Nat. Genet.">
        <title>Whole-genome sequence of a flatfish provides insights into ZW sex chromosome evolution and adaptation to a benthic lifestyle.</title>
        <authorList>
            <person name="Chen S."/>
            <person name="Zhang G."/>
            <person name="Shao C."/>
            <person name="Huang Q."/>
            <person name="Liu G."/>
            <person name="Zhang P."/>
            <person name="Song W."/>
            <person name="An N."/>
            <person name="Chalopin D."/>
            <person name="Volff J.N."/>
            <person name="Hong Y."/>
            <person name="Li Q."/>
            <person name="Sha Z."/>
            <person name="Zhou H."/>
            <person name="Xie M."/>
            <person name="Yu Q."/>
            <person name="Liu Y."/>
            <person name="Xiang H."/>
            <person name="Wang N."/>
            <person name="Wu K."/>
            <person name="Yang C."/>
            <person name="Zhou Q."/>
            <person name="Liao X."/>
            <person name="Yang L."/>
            <person name="Hu Q."/>
            <person name="Zhang J."/>
            <person name="Meng L."/>
            <person name="Jin L."/>
            <person name="Tian Y."/>
            <person name="Lian J."/>
            <person name="Yang J."/>
            <person name="Miao G."/>
            <person name="Liu S."/>
            <person name="Liang Z."/>
            <person name="Yan F."/>
            <person name="Li Y."/>
            <person name="Sun B."/>
            <person name="Zhang H."/>
            <person name="Zhang J."/>
            <person name="Zhu Y."/>
            <person name="Du M."/>
            <person name="Zhao Y."/>
            <person name="Schartl M."/>
            <person name="Tang Q."/>
            <person name="Wang J."/>
        </authorList>
    </citation>
    <scope>NUCLEOTIDE SEQUENCE</scope>
</reference>
<evidence type="ECO:0000256" key="7">
    <source>
        <dbReference type="ARBA" id="ARBA00023157"/>
    </source>
</evidence>
<feature type="disulfide bond" evidence="12">
    <location>
        <begin position="314"/>
        <end position="335"/>
    </location>
</feature>
<dbReference type="SMART" id="SM00032">
    <property type="entry name" value="CCP"/>
    <property type="match status" value="1"/>
</dbReference>
<evidence type="ECO:0000256" key="8">
    <source>
        <dbReference type="ARBA" id="ARBA00023180"/>
    </source>
</evidence>
<dbReference type="InterPro" id="IPR036179">
    <property type="entry name" value="Ig-like_dom_sf"/>
</dbReference>
<dbReference type="GO" id="GO:0002052">
    <property type="term" value="P:positive regulation of neuroblast proliferation"/>
    <property type="evidence" value="ECO:0007669"/>
    <property type="project" value="TreeGrafter"/>
</dbReference>
<dbReference type="PROSITE" id="PS01186">
    <property type="entry name" value="EGF_2"/>
    <property type="match status" value="1"/>
</dbReference>
<evidence type="ECO:0000256" key="5">
    <source>
        <dbReference type="ARBA" id="ARBA00022737"/>
    </source>
</evidence>